<dbReference type="RefSeq" id="WP_044669110.1">
    <property type="nucleotide sequence ID" value="NZ_CEJO01000026.1"/>
</dbReference>
<protein>
    <submittedName>
        <fullName evidence="1">Uncharacterized protein</fullName>
    </submittedName>
</protein>
<reference evidence="1 2" key="1">
    <citation type="submission" date="2016-02" db="EMBL/GenBank/DDBJ databases">
        <authorList>
            <consortium name="Pathogen Informatics"/>
        </authorList>
    </citation>
    <scope>NUCLEOTIDE SEQUENCE [LARGE SCALE GENOMIC DNA]</scope>
    <source>
        <strain evidence="1 2">LSS8</strain>
    </source>
</reference>
<dbReference type="EMBL" id="FIID01000001">
    <property type="protein sequence ID" value="CYV39533.1"/>
    <property type="molecule type" value="Genomic_DNA"/>
</dbReference>
<name>A0A0Z8IPX3_STRSU</name>
<dbReference type="Proteomes" id="UP000072933">
    <property type="component" value="Unassembled WGS sequence"/>
</dbReference>
<proteinExistence type="predicted"/>
<evidence type="ECO:0000313" key="2">
    <source>
        <dbReference type="Proteomes" id="UP000072933"/>
    </source>
</evidence>
<organism evidence="1 2">
    <name type="scientific">Streptococcus suis</name>
    <dbReference type="NCBI Taxonomy" id="1307"/>
    <lineage>
        <taxon>Bacteria</taxon>
        <taxon>Bacillati</taxon>
        <taxon>Bacillota</taxon>
        <taxon>Bacilli</taxon>
        <taxon>Lactobacillales</taxon>
        <taxon>Streptococcaceae</taxon>
        <taxon>Streptococcus</taxon>
    </lineage>
</organism>
<accession>A0A0Z8IPX3</accession>
<evidence type="ECO:0000313" key="1">
    <source>
        <dbReference type="EMBL" id="CYV39533.1"/>
    </source>
</evidence>
<dbReference type="AlphaFoldDB" id="A0A0Z8IPX3"/>
<gene>
    <name evidence="1" type="ORF">ERS132370_00111</name>
</gene>
<sequence>MTEAILTLGIFAVPILTVAVVEQRKTEKERKVREIARILEEEKQKNFRLGMDYRDKCMKQRVLNTERQQVDKEWKRYAEMVG</sequence>